<keyword evidence="4" id="KW-0788">Thiol protease</keyword>
<evidence type="ECO:0000259" key="5">
    <source>
        <dbReference type="PROSITE" id="PS51935"/>
    </source>
</evidence>
<keyword evidence="3" id="KW-0378">Hydrolase</keyword>
<dbReference type="InterPro" id="IPR038765">
    <property type="entry name" value="Papain-like_cys_pep_sf"/>
</dbReference>
<dbReference type="InterPro" id="IPR000064">
    <property type="entry name" value="NLP_P60_dom"/>
</dbReference>
<evidence type="ECO:0000256" key="1">
    <source>
        <dbReference type="ARBA" id="ARBA00007074"/>
    </source>
</evidence>
<sequence>MSKIHRIGRPPRREGDKTPVTVKFADDELKPIDEQVDSGHARDRSAVIRDAVEQSATKWAGEWAMDKDFDTLMSRARDDERSWRSGSGSGYYRVMLAAAGTCPTPAAAHHFRKTIEQLDDPLALTRVMLAGQDSAVFTAHTPRQDRDGIIAARYSAMLSLATLPSDNPFRIELARQVFCIDRWSSDPVDSAPHTASNRPGPRVDAMTDAEIKLREIAEPLVAQKVPYAFGGGNLDGPTQGMRDGGWADQCGDYAKIGFDSGALSRYMIWQAFNIEIPRTDAQQYHFGTPVDRPEPGDLVFLDVPSYNVVYLGSQQVIVVGRPGEFVRLNPLIVTTRTQFVRVRPPSA</sequence>
<gene>
    <name evidence="6" type="ORF">D2E76_15965</name>
</gene>
<evidence type="ECO:0000256" key="2">
    <source>
        <dbReference type="ARBA" id="ARBA00022670"/>
    </source>
</evidence>
<organism evidence="6 7">
    <name type="scientific">Mycobacteroides abscessus</name>
    <dbReference type="NCBI Taxonomy" id="36809"/>
    <lineage>
        <taxon>Bacteria</taxon>
        <taxon>Bacillati</taxon>
        <taxon>Actinomycetota</taxon>
        <taxon>Actinomycetes</taxon>
        <taxon>Mycobacteriales</taxon>
        <taxon>Mycobacteriaceae</taxon>
        <taxon>Mycobacteroides</taxon>
    </lineage>
</organism>
<comment type="similarity">
    <text evidence="1">Belongs to the peptidase C40 family.</text>
</comment>
<evidence type="ECO:0000256" key="3">
    <source>
        <dbReference type="ARBA" id="ARBA00022801"/>
    </source>
</evidence>
<dbReference type="GO" id="GO:0006508">
    <property type="term" value="P:proteolysis"/>
    <property type="evidence" value="ECO:0007669"/>
    <property type="project" value="UniProtKB-KW"/>
</dbReference>
<dbReference type="PROSITE" id="PS51935">
    <property type="entry name" value="NLPC_P60"/>
    <property type="match status" value="1"/>
</dbReference>
<dbReference type="SUPFAM" id="SSF54001">
    <property type="entry name" value="Cysteine proteinases"/>
    <property type="match status" value="1"/>
</dbReference>
<reference evidence="6 7" key="1">
    <citation type="submission" date="2018-08" db="EMBL/GenBank/DDBJ databases">
        <title>Linezolid Resistance in Mycobacterium abscessus: MIC Distribution and Comprehensive Investigation of Resistance Mechanisms.</title>
        <authorList>
            <person name="Ye M."/>
            <person name="Xu L."/>
            <person name="Zou Y."/>
            <person name="Li B."/>
            <person name="Guo Q."/>
            <person name="Zhang Y."/>
            <person name="Zhan M."/>
            <person name="Xu B."/>
            <person name="Yu F."/>
            <person name="Zhang Z."/>
            <person name="Chu H."/>
        </authorList>
    </citation>
    <scope>NUCLEOTIDE SEQUENCE [LARGE SCALE GENOMIC DNA]</scope>
    <source>
        <strain evidence="6 7">G143</strain>
    </source>
</reference>
<dbReference type="EMBL" id="QXBN01000012">
    <property type="protein sequence ID" value="RIT36754.1"/>
    <property type="molecule type" value="Genomic_DNA"/>
</dbReference>
<dbReference type="Gene3D" id="3.90.1720.10">
    <property type="entry name" value="endopeptidase domain like (from Nostoc punctiforme)"/>
    <property type="match status" value="1"/>
</dbReference>
<proteinExistence type="inferred from homology"/>
<dbReference type="CDD" id="cd22231">
    <property type="entry name" value="RHH_NikR_HicB-like"/>
    <property type="match status" value="1"/>
</dbReference>
<evidence type="ECO:0000313" key="6">
    <source>
        <dbReference type="EMBL" id="RIT36754.1"/>
    </source>
</evidence>
<name>A0ABD7HLT4_9MYCO</name>
<evidence type="ECO:0000313" key="7">
    <source>
        <dbReference type="Proteomes" id="UP000284557"/>
    </source>
</evidence>
<accession>A0ABD7HLT4</accession>
<protein>
    <recommendedName>
        <fullName evidence="5">NlpC/P60 domain-containing protein</fullName>
    </recommendedName>
</protein>
<keyword evidence="2" id="KW-0645">Protease</keyword>
<evidence type="ECO:0000256" key="4">
    <source>
        <dbReference type="ARBA" id="ARBA00022807"/>
    </source>
</evidence>
<dbReference type="Proteomes" id="UP000284557">
    <property type="component" value="Unassembled WGS sequence"/>
</dbReference>
<dbReference type="AlphaFoldDB" id="A0ABD7HLT4"/>
<dbReference type="GO" id="GO:0008234">
    <property type="term" value="F:cysteine-type peptidase activity"/>
    <property type="evidence" value="ECO:0007669"/>
    <property type="project" value="UniProtKB-KW"/>
</dbReference>
<dbReference type="Pfam" id="PF00877">
    <property type="entry name" value="NLPC_P60"/>
    <property type="match status" value="1"/>
</dbReference>
<feature type="domain" description="NlpC/P60" evidence="5">
    <location>
        <begin position="206"/>
        <end position="347"/>
    </location>
</feature>
<comment type="caution">
    <text evidence="6">The sequence shown here is derived from an EMBL/GenBank/DDBJ whole genome shotgun (WGS) entry which is preliminary data.</text>
</comment>
<dbReference type="RefSeq" id="WP_119596410.1">
    <property type="nucleotide sequence ID" value="NZ_QXBN01000012.1"/>
</dbReference>